<name>A0ABV3SKP3_9HYPH</name>
<accession>A0ABV3SKP3</accession>
<keyword evidence="2" id="KW-1185">Reference proteome</keyword>
<gene>
    <name evidence="1" type="ORF">ABGN05_15530</name>
</gene>
<proteinExistence type="predicted"/>
<dbReference type="RefSeq" id="WP_367954946.1">
    <property type="nucleotide sequence ID" value="NZ_JBDPGJ010000003.1"/>
</dbReference>
<comment type="caution">
    <text evidence="1">The sequence shown here is derived from an EMBL/GenBank/DDBJ whole genome shotgun (WGS) entry which is preliminary data.</text>
</comment>
<dbReference type="EMBL" id="JBDPGJ010000003">
    <property type="protein sequence ID" value="MEX0407076.1"/>
    <property type="molecule type" value="Genomic_DNA"/>
</dbReference>
<sequence length="135" mass="14506">MQGAEREGRRLRQIVTLLLSLAALAEKAGRRSFPVRWFVLVLLRHAEAVARDFVAETTGTTLPCPEAPLGAGTRPADAALLAGRLRMLAALLRAVLPPDGRMDPRVISARDSRRLAINPIAAACGGFVHQAFDTS</sequence>
<evidence type="ECO:0000313" key="2">
    <source>
        <dbReference type="Proteomes" id="UP001556692"/>
    </source>
</evidence>
<organism evidence="1 2">
    <name type="scientific">Aquibium pacificus</name>
    <dbReference type="NCBI Taxonomy" id="3153579"/>
    <lineage>
        <taxon>Bacteria</taxon>
        <taxon>Pseudomonadati</taxon>
        <taxon>Pseudomonadota</taxon>
        <taxon>Alphaproteobacteria</taxon>
        <taxon>Hyphomicrobiales</taxon>
        <taxon>Phyllobacteriaceae</taxon>
        <taxon>Aquibium</taxon>
    </lineage>
</organism>
<reference evidence="1 2" key="1">
    <citation type="submission" date="2024-05" db="EMBL/GenBank/DDBJ databases">
        <authorList>
            <person name="Jiang F."/>
        </authorList>
    </citation>
    <scope>NUCLEOTIDE SEQUENCE [LARGE SCALE GENOMIC DNA]</scope>
    <source>
        <strain evidence="1 2">LZ166</strain>
    </source>
</reference>
<evidence type="ECO:0000313" key="1">
    <source>
        <dbReference type="EMBL" id="MEX0407076.1"/>
    </source>
</evidence>
<dbReference type="Proteomes" id="UP001556692">
    <property type="component" value="Unassembled WGS sequence"/>
</dbReference>
<protein>
    <submittedName>
        <fullName evidence="1">Uncharacterized protein</fullName>
    </submittedName>
</protein>